<dbReference type="GO" id="GO:0005524">
    <property type="term" value="F:ATP binding"/>
    <property type="evidence" value="ECO:0007669"/>
    <property type="project" value="UniProtKB-KW"/>
</dbReference>
<proteinExistence type="inferred from homology"/>
<accession>A0A7C4FDN8</accession>
<dbReference type="InterPro" id="IPR027417">
    <property type="entry name" value="P-loop_NTPase"/>
</dbReference>
<comment type="caution">
    <text evidence="6">The sequence shown here is derived from an EMBL/GenBank/DDBJ whole genome shotgun (WGS) entry which is preliminary data.</text>
</comment>
<keyword evidence="6" id="KW-0067">ATP-binding</keyword>
<dbReference type="Gene3D" id="3.40.50.300">
    <property type="entry name" value="P-loop containing nucleotide triphosphate hydrolases"/>
    <property type="match status" value="2"/>
</dbReference>
<dbReference type="InterPro" id="IPR002789">
    <property type="entry name" value="HerA_central"/>
</dbReference>
<sequence length="387" mass="42761">MDGLRAVEDSWLPAREPQRCGSSSEGAQARGEEAVTAGSLFKHPVNIGLDSGGSLFEASAYDLQGLNLVVGFKGAGKSHLAKAMLLNLTRHKAGCLVFGVNDEYSRLDMGRDGWPKPDLKDFFVKLRPGETLKFPLSDIEPEVLVNVMEALGLRDASLAEFSEVVGGIGQNLLSLDTLKDKIKEKVTTPSVRGAIVRRLRMLEDTGLINDDLEQGQLANALFQLNEGKTLVVNLKGLAKPAMRTVVQVLLSNLLNLLEARKLEPIFLFAEEAHLYIDRADIEDLVTRMRHLGLWQFYVTNTPTSLPELLVRQTDNLFCFYLSLPDDVKYIAPASGLEPDVLQRLVTALPPRHFLAVGQATEGYPVILRNRELDVLAAGETRYRFLEP</sequence>
<evidence type="ECO:0000256" key="2">
    <source>
        <dbReference type="ARBA" id="ARBA00034617"/>
    </source>
</evidence>
<organism evidence="6">
    <name type="scientific">Thermofilum pendens</name>
    <dbReference type="NCBI Taxonomy" id="2269"/>
    <lineage>
        <taxon>Archaea</taxon>
        <taxon>Thermoproteota</taxon>
        <taxon>Thermoprotei</taxon>
        <taxon>Thermofilales</taxon>
        <taxon>Thermofilaceae</taxon>
        <taxon>Thermofilum</taxon>
    </lineage>
</organism>
<evidence type="ECO:0000256" key="1">
    <source>
        <dbReference type="ARBA" id="ARBA00007816"/>
    </source>
</evidence>
<evidence type="ECO:0000256" key="4">
    <source>
        <dbReference type="ARBA" id="ARBA00048988"/>
    </source>
</evidence>
<dbReference type="EMBL" id="DTFI01000009">
    <property type="protein sequence ID" value="HGI42811.1"/>
    <property type="molecule type" value="Genomic_DNA"/>
</dbReference>
<name>A0A7C4FDN8_THEPE</name>
<reference evidence="6" key="1">
    <citation type="journal article" date="2020" name="mSystems">
        <title>Genome- and Community-Level Interaction Insights into Carbon Utilization and Element Cycling Functions of Hydrothermarchaeota in Hydrothermal Sediment.</title>
        <authorList>
            <person name="Zhou Z."/>
            <person name="Liu Y."/>
            <person name="Xu W."/>
            <person name="Pan J."/>
            <person name="Luo Z.H."/>
            <person name="Li M."/>
        </authorList>
    </citation>
    <scope>NUCLEOTIDE SEQUENCE [LARGE SCALE GENOMIC DNA]</scope>
    <source>
        <strain evidence="6">SpSt-735</strain>
    </source>
</reference>
<comment type="catalytic activity">
    <reaction evidence="4">
        <text>ATP + H2O = ADP + phosphate + H(+)</text>
        <dbReference type="Rhea" id="RHEA:13065"/>
        <dbReference type="ChEBI" id="CHEBI:15377"/>
        <dbReference type="ChEBI" id="CHEBI:15378"/>
        <dbReference type="ChEBI" id="CHEBI:30616"/>
        <dbReference type="ChEBI" id="CHEBI:43474"/>
        <dbReference type="ChEBI" id="CHEBI:456216"/>
        <dbReference type="EC" id="5.6.2.4"/>
    </reaction>
</comment>
<dbReference type="PANTHER" id="PTHR42957">
    <property type="entry name" value="HELICASE MJ1565-RELATED"/>
    <property type="match status" value="1"/>
</dbReference>
<dbReference type="SUPFAM" id="SSF52540">
    <property type="entry name" value="P-loop containing nucleoside triphosphate hydrolases"/>
    <property type="match status" value="1"/>
</dbReference>
<protein>
    <submittedName>
        <fullName evidence="6">ATP-binding protein</fullName>
    </submittedName>
</protein>
<gene>
    <name evidence="6" type="ORF">ENV17_00270</name>
</gene>
<comment type="catalytic activity">
    <reaction evidence="3">
        <text>ATP + H2O = ADP + phosphate + H(+)</text>
        <dbReference type="Rhea" id="RHEA:13065"/>
        <dbReference type="ChEBI" id="CHEBI:15377"/>
        <dbReference type="ChEBI" id="CHEBI:15378"/>
        <dbReference type="ChEBI" id="CHEBI:30616"/>
        <dbReference type="ChEBI" id="CHEBI:43474"/>
        <dbReference type="ChEBI" id="CHEBI:456216"/>
        <dbReference type="EC" id="5.6.2.3"/>
    </reaction>
</comment>
<dbReference type="PANTHER" id="PTHR42957:SF1">
    <property type="entry name" value="HELICASE MJ1565-RELATED"/>
    <property type="match status" value="1"/>
</dbReference>
<feature type="domain" description="Helicase HerA central" evidence="5">
    <location>
        <begin position="69"/>
        <end position="252"/>
    </location>
</feature>
<evidence type="ECO:0000256" key="3">
    <source>
        <dbReference type="ARBA" id="ARBA00048954"/>
    </source>
</evidence>
<dbReference type="GO" id="GO:0043139">
    <property type="term" value="F:5'-3' DNA helicase activity"/>
    <property type="evidence" value="ECO:0007669"/>
    <property type="project" value="UniProtKB-EC"/>
</dbReference>
<dbReference type="GO" id="GO:0043138">
    <property type="term" value="F:3'-5' DNA helicase activity"/>
    <property type="evidence" value="ECO:0007669"/>
    <property type="project" value="UniProtKB-EC"/>
</dbReference>
<dbReference type="InterPro" id="IPR008571">
    <property type="entry name" value="HerA-like"/>
</dbReference>
<comment type="similarity">
    <text evidence="1">Belongs to the HerA family.</text>
</comment>
<evidence type="ECO:0000313" key="6">
    <source>
        <dbReference type="EMBL" id="HGI42811.1"/>
    </source>
</evidence>
<comment type="catalytic activity">
    <reaction evidence="2">
        <text>Couples ATP hydrolysis with the unwinding of duplex DNA by translocating in the 3'-5' direction.</text>
        <dbReference type="EC" id="5.6.2.4"/>
    </reaction>
</comment>
<keyword evidence="6" id="KW-0547">Nucleotide-binding</keyword>
<dbReference type="AlphaFoldDB" id="A0A7C4FDN8"/>
<dbReference type="Pfam" id="PF01935">
    <property type="entry name" value="DUF87"/>
    <property type="match status" value="1"/>
</dbReference>
<evidence type="ECO:0000259" key="5">
    <source>
        <dbReference type="Pfam" id="PF01935"/>
    </source>
</evidence>